<protein>
    <submittedName>
        <fullName evidence="1">Acyl carrier protein</fullName>
    </submittedName>
</protein>
<gene>
    <name evidence="1" type="ORF">CK936_28815</name>
</gene>
<evidence type="ECO:0000313" key="1">
    <source>
        <dbReference type="EMBL" id="PAU45523.1"/>
    </source>
</evidence>
<dbReference type="Gene3D" id="1.10.1200.10">
    <property type="entry name" value="ACP-like"/>
    <property type="match status" value="1"/>
</dbReference>
<accession>A0A2A2CZA6</accession>
<dbReference type="SUPFAM" id="SSF47336">
    <property type="entry name" value="ACP-like"/>
    <property type="match status" value="1"/>
</dbReference>
<keyword evidence="2" id="KW-1185">Reference proteome</keyword>
<sequence>MTTASPDTDATAALTRVIEALDVVLEDFPPDPGTVTMETRFVEDLDLQSIDLVALTAELRSHYGERVDFPAYFASLDIDRIADLSVGDLVHHIVDRLR</sequence>
<organism evidence="1 2">
    <name type="scientific">Streptomyces albireticuli</name>
    <dbReference type="NCBI Taxonomy" id="1940"/>
    <lineage>
        <taxon>Bacteria</taxon>
        <taxon>Bacillati</taxon>
        <taxon>Actinomycetota</taxon>
        <taxon>Actinomycetes</taxon>
        <taxon>Kitasatosporales</taxon>
        <taxon>Streptomycetaceae</taxon>
        <taxon>Streptomyces</taxon>
    </lineage>
</organism>
<comment type="caution">
    <text evidence="1">The sequence shown here is derived from an EMBL/GenBank/DDBJ whole genome shotgun (WGS) entry which is preliminary data.</text>
</comment>
<dbReference type="RefSeq" id="WP_095583880.1">
    <property type="nucleotide sequence ID" value="NZ_JAJQQS010000019.1"/>
</dbReference>
<proteinExistence type="predicted"/>
<dbReference type="Proteomes" id="UP000218944">
    <property type="component" value="Unassembled WGS sequence"/>
</dbReference>
<dbReference type="EMBL" id="NSJV01000558">
    <property type="protein sequence ID" value="PAU45523.1"/>
    <property type="molecule type" value="Genomic_DNA"/>
</dbReference>
<dbReference type="InterPro" id="IPR036736">
    <property type="entry name" value="ACP-like_sf"/>
</dbReference>
<dbReference type="AlphaFoldDB" id="A0A2A2CZA6"/>
<reference evidence="1 2" key="1">
    <citation type="submission" date="2017-08" db="EMBL/GenBank/DDBJ databases">
        <title>Genome sequence of Streptomyces albireticuli NRRL B-1670.</title>
        <authorList>
            <person name="Graham D.E."/>
            <person name="Mahan K.M."/>
            <person name="Klingeman D.M."/>
            <person name="Hettich R.L."/>
            <person name="Parry R.J."/>
            <person name="Spain J.C."/>
        </authorList>
    </citation>
    <scope>NUCLEOTIDE SEQUENCE [LARGE SCALE GENOMIC DNA]</scope>
    <source>
        <strain evidence="1 2">NRRL B-1670</strain>
    </source>
</reference>
<evidence type="ECO:0000313" key="2">
    <source>
        <dbReference type="Proteomes" id="UP000218944"/>
    </source>
</evidence>
<name>A0A2A2CZA6_9ACTN</name>